<evidence type="ECO:0000313" key="1">
    <source>
        <dbReference type="EMBL" id="WCI02597.1"/>
    </source>
</evidence>
<dbReference type="Proteomes" id="UP001214301">
    <property type="component" value="Chromosome"/>
</dbReference>
<gene>
    <name evidence="1" type="ORF">PMC74_12195</name>
</gene>
<evidence type="ECO:0008006" key="3">
    <source>
        <dbReference type="Google" id="ProtNLM"/>
    </source>
</evidence>
<dbReference type="RefSeq" id="WP_033697739.1">
    <property type="nucleotide sequence ID" value="NZ_CP116669.1"/>
</dbReference>
<sequence>MKKIVPDPPRRKPITSPFFTVQSDMYPPHALAHVSELLRGVIETIDDHCRGHVGEPGLNMLSNALHASEIARSLVEHVHNRLYGQQAEE</sequence>
<proteinExistence type="predicted"/>
<evidence type="ECO:0000313" key="2">
    <source>
        <dbReference type="Proteomes" id="UP001214301"/>
    </source>
</evidence>
<dbReference type="EMBL" id="CP116669">
    <property type="protein sequence ID" value="WCI02597.1"/>
    <property type="molecule type" value="Genomic_DNA"/>
</dbReference>
<name>A0ABY7RFX8_9PSED</name>
<reference evidence="1 2" key="1">
    <citation type="journal article" date="2020" name="Front. Microbiol.">
        <title>Toward Biorecycling: Isolation of a Soil Bacterium That Grows on a Polyurethane Oligomer and Monomer.</title>
        <authorList>
            <person name="Espinosa M.J.C."/>
            <person name="Blanco A.C."/>
            <person name="Schmidgall T."/>
            <person name="Atanasoff-Kardjalieff A.K."/>
            <person name="Kappelmeyer U."/>
            <person name="Tischler D."/>
            <person name="Pieper D.H."/>
            <person name="Heipieper H.J."/>
            <person name="Eberlein C."/>
        </authorList>
    </citation>
    <scope>NUCLEOTIDE SEQUENCE [LARGE SCALE GENOMIC DNA]</scope>
    <source>
        <strain evidence="1 2">TDA1</strain>
    </source>
</reference>
<protein>
    <recommendedName>
        <fullName evidence="3">DUF3077 domain-containing protein</fullName>
    </recommendedName>
</protein>
<accession>A0ABY7RFX8</accession>
<keyword evidence="2" id="KW-1185">Reference proteome</keyword>
<dbReference type="GeneID" id="301034941"/>
<organism evidence="1 2">
    <name type="scientific">Pseudomonas capeferrum</name>
    <dbReference type="NCBI Taxonomy" id="1495066"/>
    <lineage>
        <taxon>Bacteria</taxon>
        <taxon>Pseudomonadati</taxon>
        <taxon>Pseudomonadota</taxon>
        <taxon>Gammaproteobacteria</taxon>
        <taxon>Pseudomonadales</taxon>
        <taxon>Pseudomonadaceae</taxon>
        <taxon>Pseudomonas</taxon>
    </lineage>
</organism>